<dbReference type="OrthoDB" id="9796523at2"/>
<dbReference type="RefSeq" id="WP_093597545.1">
    <property type="nucleotide sequence ID" value="NZ_FOYL01000005.1"/>
</dbReference>
<dbReference type="Pfam" id="PF13707">
    <property type="entry name" value="RloB"/>
    <property type="match status" value="1"/>
</dbReference>
<evidence type="ECO:0000313" key="1">
    <source>
        <dbReference type="EMBL" id="SFR21145.1"/>
    </source>
</evidence>
<accession>A0A1I6ETV8</accession>
<name>A0A1I6ETV8_9PSEU</name>
<dbReference type="InterPro" id="IPR025591">
    <property type="entry name" value="RloB"/>
</dbReference>
<keyword evidence="2" id="KW-1185">Reference proteome</keyword>
<proteinExistence type="predicted"/>
<dbReference type="AlphaFoldDB" id="A0A1I6ETV8"/>
<protein>
    <submittedName>
        <fullName evidence="1">RloB-like protein</fullName>
    </submittedName>
</protein>
<dbReference type="Proteomes" id="UP000198583">
    <property type="component" value="Unassembled WGS sequence"/>
</dbReference>
<organism evidence="1 2">
    <name type="scientific">Lentzea waywayandensis</name>
    <dbReference type="NCBI Taxonomy" id="84724"/>
    <lineage>
        <taxon>Bacteria</taxon>
        <taxon>Bacillati</taxon>
        <taxon>Actinomycetota</taxon>
        <taxon>Actinomycetes</taxon>
        <taxon>Pseudonocardiales</taxon>
        <taxon>Pseudonocardiaceae</taxon>
        <taxon>Lentzea</taxon>
    </lineage>
</organism>
<sequence>MSSHENSDGRRGRRAARPGRILVVSGGQRTEPDYFSGLRRLRRARVEVKHKVDSPQNLVRYAKKIFNNEEYDAVWCVVDVDQFDVDAAKKLARQKSVELAVSEPCFELWLLLHFTDHRAYIADGKAACALLTRRVPGYDKKLDFARFDAAVETAIKRAKELPPGNPSTDVWRLVEVLLQH</sequence>
<evidence type="ECO:0000313" key="2">
    <source>
        <dbReference type="Proteomes" id="UP000198583"/>
    </source>
</evidence>
<dbReference type="STRING" id="84724.SAMN04488564_105477"/>
<dbReference type="EMBL" id="FOYL01000005">
    <property type="protein sequence ID" value="SFR21145.1"/>
    <property type="molecule type" value="Genomic_DNA"/>
</dbReference>
<gene>
    <name evidence="1" type="ORF">SAMN04488564_105477</name>
</gene>
<reference evidence="2" key="1">
    <citation type="submission" date="2016-10" db="EMBL/GenBank/DDBJ databases">
        <authorList>
            <person name="Varghese N."/>
            <person name="Submissions S."/>
        </authorList>
    </citation>
    <scope>NUCLEOTIDE SEQUENCE [LARGE SCALE GENOMIC DNA]</scope>
    <source>
        <strain evidence="2">DSM 44232</strain>
    </source>
</reference>